<evidence type="ECO:0000313" key="1">
    <source>
        <dbReference type="EMBL" id="KAJ8469837.1"/>
    </source>
</evidence>
<accession>A0AAD7TN13</accession>
<name>A0AAD7TN13_9APHY</name>
<comment type="caution">
    <text evidence="1">The sequence shown here is derived from an EMBL/GenBank/DDBJ whole genome shotgun (WGS) entry which is preliminary data.</text>
</comment>
<keyword evidence="2" id="KW-1185">Reference proteome</keyword>
<dbReference type="Proteomes" id="UP001215151">
    <property type="component" value="Unassembled WGS sequence"/>
</dbReference>
<gene>
    <name evidence="1" type="ORF">ONZ51_g8734</name>
</gene>
<organism evidence="1 2">
    <name type="scientific">Trametes cubensis</name>
    <dbReference type="NCBI Taxonomy" id="1111947"/>
    <lineage>
        <taxon>Eukaryota</taxon>
        <taxon>Fungi</taxon>
        <taxon>Dikarya</taxon>
        <taxon>Basidiomycota</taxon>
        <taxon>Agaricomycotina</taxon>
        <taxon>Agaricomycetes</taxon>
        <taxon>Polyporales</taxon>
        <taxon>Polyporaceae</taxon>
        <taxon>Trametes</taxon>
    </lineage>
</organism>
<evidence type="ECO:0000313" key="2">
    <source>
        <dbReference type="Proteomes" id="UP001215151"/>
    </source>
</evidence>
<reference evidence="1" key="1">
    <citation type="submission" date="2022-11" db="EMBL/GenBank/DDBJ databases">
        <title>Genome Sequence of Cubamyces cubensis.</title>
        <authorList>
            <person name="Buettner E."/>
        </authorList>
    </citation>
    <scope>NUCLEOTIDE SEQUENCE</scope>
    <source>
        <strain evidence="1">MPL-01</strain>
    </source>
</reference>
<protein>
    <submittedName>
        <fullName evidence="1">Uncharacterized protein</fullName>
    </submittedName>
</protein>
<sequence>MQVLWTLDSVHPDYHRLVEWILHLEAPLKHLLLYYSDFAEKDGLKEYKEFLDHLVALDIALHYSSLQRLPKLTLFLTQYPSDGVDLGPSVADATRYAHANTFRLCKAKHLQLQLIWGLVQPEGRVQTYLSSTADGIMRSWSRPPPDLAHPPLSWAWTPT</sequence>
<dbReference type="EMBL" id="JAPEVG010000272">
    <property type="protein sequence ID" value="KAJ8469837.1"/>
    <property type="molecule type" value="Genomic_DNA"/>
</dbReference>
<dbReference type="AlphaFoldDB" id="A0AAD7TN13"/>
<proteinExistence type="predicted"/>